<keyword evidence="1" id="KW-0238">DNA-binding</keyword>
<dbReference type="SMART" id="SM00530">
    <property type="entry name" value="HTH_XRE"/>
    <property type="match status" value="1"/>
</dbReference>
<dbReference type="CDD" id="cd00093">
    <property type="entry name" value="HTH_XRE"/>
    <property type="match status" value="1"/>
</dbReference>
<name>A0A9D2CYE9_9FIRM</name>
<protein>
    <submittedName>
        <fullName evidence="3">Helix-turn-helix transcriptional regulator</fullName>
    </submittedName>
</protein>
<evidence type="ECO:0000313" key="4">
    <source>
        <dbReference type="Proteomes" id="UP000824132"/>
    </source>
</evidence>
<dbReference type="Gene3D" id="1.10.260.40">
    <property type="entry name" value="lambda repressor-like DNA-binding domains"/>
    <property type="match status" value="1"/>
</dbReference>
<dbReference type="EMBL" id="DXCL01000016">
    <property type="protein sequence ID" value="HIZ03156.1"/>
    <property type="molecule type" value="Genomic_DNA"/>
</dbReference>
<dbReference type="Proteomes" id="UP000824132">
    <property type="component" value="Unassembled WGS sequence"/>
</dbReference>
<dbReference type="Pfam" id="PF01381">
    <property type="entry name" value="HTH_3"/>
    <property type="match status" value="1"/>
</dbReference>
<proteinExistence type="predicted"/>
<dbReference type="InterPro" id="IPR010982">
    <property type="entry name" value="Lambda_DNA-bd_dom_sf"/>
</dbReference>
<evidence type="ECO:0000313" key="3">
    <source>
        <dbReference type="EMBL" id="HIZ03156.1"/>
    </source>
</evidence>
<reference evidence="3" key="2">
    <citation type="submission" date="2021-04" db="EMBL/GenBank/DDBJ databases">
        <authorList>
            <person name="Gilroy R."/>
        </authorList>
    </citation>
    <scope>NUCLEOTIDE SEQUENCE</scope>
    <source>
        <strain evidence="3">CHK187-5294</strain>
    </source>
</reference>
<feature type="domain" description="HTH cro/C1-type" evidence="2">
    <location>
        <begin position="7"/>
        <end position="61"/>
    </location>
</feature>
<gene>
    <name evidence="3" type="ORF">H9727_02610</name>
</gene>
<dbReference type="PANTHER" id="PTHR46558">
    <property type="entry name" value="TRACRIPTIONAL REGULATORY PROTEIN-RELATED-RELATED"/>
    <property type="match status" value="1"/>
</dbReference>
<comment type="caution">
    <text evidence="3">The sequence shown here is derived from an EMBL/GenBank/DDBJ whole genome shotgun (WGS) entry which is preliminary data.</text>
</comment>
<dbReference type="PROSITE" id="PS50943">
    <property type="entry name" value="HTH_CROC1"/>
    <property type="match status" value="1"/>
</dbReference>
<dbReference type="InterPro" id="IPR001387">
    <property type="entry name" value="Cro/C1-type_HTH"/>
</dbReference>
<dbReference type="PANTHER" id="PTHR46558:SF11">
    <property type="entry name" value="HTH-TYPE TRANSCRIPTIONAL REGULATOR XRE"/>
    <property type="match status" value="1"/>
</dbReference>
<sequence>MDISEALRQNREERGLNPHELAKALGVNHQNIYRWESGTVLPGIEMCVRIADYYGISLDDLIGRKI</sequence>
<accession>A0A9D2CYE9</accession>
<evidence type="ECO:0000256" key="1">
    <source>
        <dbReference type="ARBA" id="ARBA00023125"/>
    </source>
</evidence>
<dbReference type="GO" id="GO:0003677">
    <property type="term" value="F:DNA binding"/>
    <property type="evidence" value="ECO:0007669"/>
    <property type="project" value="UniProtKB-KW"/>
</dbReference>
<reference evidence="3" key="1">
    <citation type="journal article" date="2021" name="PeerJ">
        <title>Extensive microbial diversity within the chicken gut microbiome revealed by metagenomics and culture.</title>
        <authorList>
            <person name="Gilroy R."/>
            <person name="Ravi A."/>
            <person name="Getino M."/>
            <person name="Pursley I."/>
            <person name="Horton D.L."/>
            <person name="Alikhan N.F."/>
            <person name="Baker D."/>
            <person name="Gharbi K."/>
            <person name="Hall N."/>
            <person name="Watson M."/>
            <person name="Adriaenssens E.M."/>
            <person name="Foster-Nyarko E."/>
            <person name="Jarju S."/>
            <person name="Secka A."/>
            <person name="Antonio M."/>
            <person name="Oren A."/>
            <person name="Chaudhuri R.R."/>
            <person name="La Ragione R."/>
            <person name="Hildebrand F."/>
            <person name="Pallen M.J."/>
        </authorList>
    </citation>
    <scope>NUCLEOTIDE SEQUENCE</scope>
    <source>
        <strain evidence="3">CHK187-5294</strain>
    </source>
</reference>
<evidence type="ECO:0000259" key="2">
    <source>
        <dbReference type="PROSITE" id="PS50943"/>
    </source>
</evidence>
<organism evidence="3 4">
    <name type="scientific">Candidatus Borkfalkia avistercoris</name>
    <dbReference type="NCBI Taxonomy" id="2838504"/>
    <lineage>
        <taxon>Bacteria</taxon>
        <taxon>Bacillati</taxon>
        <taxon>Bacillota</taxon>
        <taxon>Clostridia</taxon>
        <taxon>Christensenellales</taxon>
        <taxon>Christensenellaceae</taxon>
        <taxon>Candidatus Borkfalkia</taxon>
    </lineage>
</organism>
<dbReference type="AlphaFoldDB" id="A0A9D2CYE9"/>
<dbReference type="SUPFAM" id="SSF47413">
    <property type="entry name" value="lambda repressor-like DNA-binding domains"/>
    <property type="match status" value="1"/>
</dbReference>